<gene>
    <name evidence="4" type="ORF">JCGZ_08099</name>
</gene>
<dbReference type="PANTHER" id="PTHR31623:SF33">
    <property type="entry name" value="STEMMADENINE O-ACETYLTRANSFERASE-LIKE"/>
    <property type="match status" value="1"/>
</dbReference>
<dbReference type="AlphaFoldDB" id="A0A067KP94"/>
<evidence type="ECO:0000313" key="5">
    <source>
        <dbReference type="Proteomes" id="UP000027138"/>
    </source>
</evidence>
<dbReference type="GO" id="GO:0016746">
    <property type="term" value="F:acyltransferase activity"/>
    <property type="evidence" value="ECO:0007669"/>
    <property type="project" value="UniProtKB-KW"/>
</dbReference>
<dbReference type="OrthoDB" id="1932220at2759"/>
<dbReference type="Pfam" id="PF02458">
    <property type="entry name" value="Transferase"/>
    <property type="match status" value="1"/>
</dbReference>
<keyword evidence="2" id="KW-0808">Transferase</keyword>
<dbReference type="InterPro" id="IPR023213">
    <property type="entry name" value="CAT-like_dom_sf"/>
</dbReference>
<dbReference type="PANTHER" id="PTHR31623">
    <property type="entry name" value="F21J9.9"/>
    <property type="match status" value="1"/>
</dbReference>
<sequence>MPNATRECELPSGSHVALIQETTFACGGFTIAVHVSHVVCDGASLFLFLKDGAAAACKSTVKNPYLDGESIFPQYAAFPAEASNLNTFVSFAKEGKHITKRIVFKESAIANLKAKASSNNINYPTRIEVVTAILSKCLMASFKNKTGIDKPLAITHVVNLRQKGEPPLPENLLGNYISVVGAAFAAEEEFSELVSRIREAIRNVGTDFLKKIQNGGEVGFFKYYEAMKEVRNSLTNPVFESGEMELAPFSSWCNFGIYDIDFGWGKPIWAACAVPFVHNSDILIILMDTRTYKGVEAWVYMKEDDLDFLTKDTELLQYASIDPSPVSY</sequence>
<organism evidence="4 5">
    <name type="scientific">Jatropha curcas</name>
    <name type="common">Barbados nut</name>
    <dbReference type="NCBI Taxonomy" id="180498"/>
    <lineage>
        <taxon>Eukaryota</taxon>
        <taxon>Viridiplantae</taxon>
        <taxon>Streptophyta</taxon>
        <taxon>Embryophyta</taxon>
        <taxon>Tracheophyta</taxon>
        <taxon>Spermatophyta</taxon>
        <taxon>Magnoliopsida</taxon>
        <taxon>eudicotyledons</taxon>
        <taxon>Gunneridae</taxon>
        <taxon>Pentapetalae</taxon>
        <taxon>rosids</taxon>
        <taxon>fabids</taxon>
        <taxon>Malpighiales</taxon>
        <taxon>Euphorbiaceae</taxon>
        <taxon>Crotonoideae</taxon>
        <taxon>Jatropheae</taxon>
        <taxon>Jatropha</taxon>
    </lineage>
</organism>
<keyword evidence="3" id="KW-0012">Acyltransferase</keyword>
<name>A0A067KP94_JATCU</name>
<dbReference type="Gene3D" id="3.30.559.10">
    <property type="entry name" value="Chloramphenicol acetyltransferase-like domain"/>
    <property type="match status" value="2"/>
</dbReference>
<comment type="similarity">
    <text evidence="1">Belongs to the plant acyltransferase family.</text>
</comment>
<evidence type="ECO:0000256" key="2">
    <source>
        <dbReference type="ARBA" id="ARBA00022679"/>
    </source>
</evidence>
<keyword evidence="5" id="KW-1185">Reference proteome</keyword>
<reference evidence="4 5" key="1">
    <citation type="journal article" date="2014" name="PLoS ONE">
        <title>Global Analysis of Gene Expression Profiles in Physic Nut (Jatropha curcas L.) Seedlings Exposed to Salt Stress.</title>
        <authorList>
            <person name="Zhang L."/>
            <person name="Zhang C."/>
            <person name="Wu P."/>
            <person name="Chen Y."/>
            <person name="Li M."/>
            <person name="Jiang H."/>
            <person name="Wu G."/>
        </authorList>
    </citation>
    <scope>NUCLEOTIDE SEQUENCE [LARGE SCALE GENOMIC DNA]</scope>
    <source>
        <strain evidence="5">cv. GZQX0401</strain>
        <tissue evidence="4">Young leaves</tissue>
    </source>
</reference>
<protein>
    <submittedName>
        <fullName evidence="4">Uncharacterized protein</fullName>
    </submittedName>
</protein>
<evidence type="ECO:0000256" key="3">
    <source>
        <dbReference type="ARBA" id="ARBA00023315"/>
    </source>
</evidence>
<dbReference type="EMBL" id="KK914420">
    <property type="protein sequence ID" value="KDP36808.1"/>
    <property type="molecule type" value="Genomic_DNA"/>
</dbReference>
<proteinExistence type="inferred from homology"/>
<evidence type="ECO:0000313" key="4">
    <source>
        <dbReference type="EMBL" id="KDP36808.1"/>
    </source>
</evidence>
<dbReference type="Proteomes" id="UP000027138">
    <property type="component" value="Unassembled WGS sequence"/>
</dbReference>
<dbReference type="STRING" id="180498.A0A067KP94"/>
<accession>A0A067KP94</accession>
<evidence type="ECO:0000256" key="1">
    <source>
        <dbReference type="ARBA" id="ARBA00009861"/>
    </source>
</evidence>